<evidence type="ECO:0000313" key="3">
    <source>
        <dbReference type="EMBL" id="TGN66557.1"/>
    </source>
</evidence>
<evidence type="ECO:0000313" key="2">
    <source>
        <dbReference type="EMBL" id="TGN64259.1"/>
    </source>
</evidence>
<comment type="similarity">
    <text evidence="1">Belongs to the ROK (NagC/XylR) family.</text>
</comment>
<dbReference type="EMBL" id="SRRO01000001">
    <property type="protein sequence ID" value="TGN66557.1"/>
    <property type="molecule type" value="Genomic_DNA"/>
</dbReference>
<dbReference type="SUPFAM" id="SSF53067">
    <property type="entry name" value="Actin-like ATPase domain"/>
    <property type="match status" value="1"/>
</dbReference>
<dbReference type="InterPro" id="IPR043129">
    <property type="entry name" value="ATPase_NBD"/>
</dbReference>
<reference evidence="2 4" key="1">
    <citation type="submission" date="2019-04" db="EMBL/GenBank/DDBJ databases">
        <title>Three New Species of Nocardioides, Nocardioides euryhalodurans sp. nov., Nocardioides seonyuensis sp. nov. and Nocardioides eburneoflavus sp. nov. Isolated from Soil.</title>
        <authorList>
            <person name="Roh S.G."/>
            <person name="Lee C."/>
            <person name="Kim M.-K."/>
            <person name="Kim S.B."/>
        </authorList>
    </citation>
    <scope>NUCLEOTIDE SEQUENCE [LARGE SCALE GENOMIC DNA]</scope>
    <source>
        <strain evidence="2 4">MMS17-SY213</strain>
    </source>
</reference>
<sequence length="308" mass="30545">MDAVSPALTGACTVGLDIGGTKTLGVVVAGDGSVLAQVRTSTRPGADGVVDTARRVFEALGEEVGGPLACPVGVGVPGLVDVGRGLLRHAVNLDVNGDDLPLRDLLADSLGVPVVLENDVNAAALAACALVGADDVVYVSVGTGLAAGLVVDGRLRRGEHGAAGEIGHLPVDPAGEECGCGQTGCLETIASGRALARAWPTPDGPPAAALFAAAAGGDARAVAVRDRFCRGVAGAVRALCLTVDPERIVLGGGVSEVGEPLRVEVVRQLRTMGEGSPFLASLGLADRLSMVPQHYPVAAVGAALVAAG</sequence>
<dbReference type="AlphaFoldDB" id="A0A4Z1CMD2"/>
<protein>
    <submittedName>
        <fullName evidence="2">ROK family protein</fullName>
    </submittedName>
</protein>
<evidence type="ECO:0000313" key="4">
    <source>
        <dbReference type="Proteomes" id="UP000297496"/>
    </source>
</evidence>
<dbReference type="Proteomes" id="UP000297496">
    <property type="component" value="Unassembled WGS sequence"/>
</dbReference>
<dbReference type="OrthoDB" id="8772678at2"/>
<dbReference type="EMBL" id="SRRO01000001">
    <property type="protein sequence ID" value="TGN64259.1"/>
    <property type="molecule type" value="Genomic_DNA"/>
</dbReference>
<proteinExistence type="inferred from homology"/>
<organism evidence="2 4">
    <name type="scientific">Nocardioides eburneiflavus</name>
    <dbReference type="NCBI Taxonomy" id="2518372"/>
    <lineage>
        <taxon>Bacteria</taxon>
        <taxon>Bacillati</taxon>
        <taxon>Actinomycetota</taxon>
        <taxon>Actinomycetes</taxon>
        <taxon>Propionibacteriales</taxon>
        <taxon>Nocardioidaceae</taxon>
        <taxon>Nocardioides</taxon>
    </lineage>
</organism>
<dbReference type="InterPro" id="IPR000600">
    <property type="entry name" value="ROK"/>
</dbReference>
<comment type="caution">
    <text evidence="2">The sequence shown here is derived from an EMBL/GenBank/DDBJ whole genome shotgun (WGS) entry which is preliminary data.</text>
</comment>
<dbReference type="PANTHER" id="PTHR18964">
    <property type="entry name" value="ROK (REPRESSOR, ORF, KINASE) FAMILY"/>
    <property type="match status" value="1"/>
</dbReference>
<dbReference type="Gene3D" id="3.30.420.40">
    <property type="match status" value="2"/>
</dbReference>
<evidence type="ECO:0000256" key="1">
    <source>
        <dbReference type="ARBA" id="ARBA00006479"/>
    </source>
</evidence>
<gene>
    <name evidence="2" type="ORF">EXE59_10075</name>
    <name evidence="3" type="ORF">EXE59_23335</name>
</gene>
<dbReference type="Pfam" id="PF00480">
    <property type="entry name" value="ROK"/>
    <property type="match status" value="1"/>
</dbReference>
<name>A0A4Z1CMD2_9ACTN</name>
<accession>A0A4Z1CMD2</accession>
<dbReference type="PANTHER" id="PTHR18964:SF149">
    <property type="entry name" value="BIFUNCTIONAL UDP-N-ACETYLGLUCOSAMINE 2-EPIMERASE_N-ACETYLMANNOSAMINE KINASE"/>
    <property type="match status" value="1"/>
</dbReference>
<keyword evidence="4" id="KW-1185">Reference proteome</keyword>